<accession>A0AAV7EXQ1</accession>
<dbReference type="InterPro" id="IPR002885">
    <property type="entry name" value="PPR_rpt"/>
</dbReference>
<dbReference type="GO" id="GO:0009451">
    <property type="term" value="P:RNA modification"/>
    <property type="evidence" value="ECO:0007669"/>
    <property type="project" value="InterPro"/>
</dbReference>
<feature type="repeat" description="PPR" evidence="2">
    <location>
        <begin position="194"/>
        <end position="228"/>
    </location>
</feature>
<dbReference type="SUPFAM" id="SSF48452">
    <property type="entry name" value="TPR-like"/>
    <property type="match status" value="1"/>
</dbReference>
<feature type="repeat" description="PPR" evidence="2">
    <location>
        <begin position="667"/>
        <end position="697"/>
    </location>
</feature>
<dbReference type="PANTHER" id="PTHR24015:SF1832">
    <property type="entry name" value="OS03G0241800 PROTEIN"/>
    <property type="match status" value="1"/>
</dbReference>
<dbReference type="InterPro" id="IPR032867">
    <property type="entry name" value="DYW_dom"/>
</dbReference>
<dbReference type="PANTHER" id="PTHR24015">
    <property type="entry name" value="OS07G0578800 PROTEIN-RELATED"/>
    <property type="match status" value="1"/>
</dbReference>
<dbReference type="EMBL" id="JAINDJ010000003">
    <property type="protein sequence ID" value="KAG9453259.1"/>
    <property type="molecule type" value="Genomic_DNA"/>
</dbReference>
<feature type="repeat" description="PPR" evidence="2">
    <location>
        <begin position="698"/>
        <end position="732"/>
    </location>
</feature>
<dbReference type="Pfam" id="PF13041">
    <property type="entry name" value="PPR_2"/>
    <property type="match status" value="5"/>
</dbReference>
<protein>
    <recommendedName>
        <fullName evidence="3">DYW domain-containing protein</fullName>
    </recommendedName>
</protein>
<name>A0AAV7EXQ1_ARIFI</name>
<gene>
    <name evidence="4" type="ORF">H6P81_006163</name>
</gene>
<dbReference type="FunFam" id="1.25.40.10:FF:000031">
    <property type="entry name" value="Pentatricopeptide repeat-containing protein mitochondrial"/>
    <property type="match status" value="2"/>
</dbReference>
<evidence type="ECO:0000256" key="1">
    <source>
        <dbReference type="ARBA" id="ARBA00022737"/>
    </source>
</evidence>
<comment type="caution">
    <text evidence="4">The sequence shown here is derived from an EMBL/GenBank/DDBJ whole genome shotgun (WGS) entry which is preliminary data.</text>
</comment>
<dbReference type="FunFam" id="1.25.40.10:FF:000344">
    <property type="entry name" value="Pentatricopeptide repeat-containing protein"/>
    <property type="match status" value="1"/>
</dbReference>
<dbReference type="InterPro" id="IPR046960">
    <property type="entry name" value="PPR_At4g14850-like_plant"/>
</dbReference>
<reference evidence="4 5" key="1">
    <citation type="submission" date="2021-07" db="EMBL/GenBank/DDBJ databases">
        <title>The Aristolochia fimbriata genome: insights into angiosperm evolution, floral development and chemical biosynthesis.</title>
        <authorList>
            <person name="Jiao Y."/>
        </authorList>
    </citation>
    <scope>NUCLEOTIDE SEQUENCE [LARGE SCALE GENOMIC DNA]</scope>
    <source>
        <strain evidence="4">IBCAS-2021</strain>
        <tissue evidence="4">Leaf</tissue>
    </source>
</reference>
<dbReference type="Gene3D" id="1.25.40.10">
    <property type="entry name" value="Tetratricopeptide repeat domain"/>
    <property type="match status" value="8"/>
</dbReference>
<keyword evidence="5" id="KW-1185">Reference proteome</keyword>
<evidence type="ECO:0000256" key="2">
    <source>
        <dbReference type="PROSITE-ProRule" id="PRU00708"/>
    </source>
</evidence>
<feature type="repeat" description="PPR" evidence="2">
    <location>
        <begin position="597"/>
        <end position="631"/>
    </location>
</feature>
<dbReference type="Proteomes" id="UP000825729">
    <property type="component" value="Unassembled WGS sequence"/>
</dbReference>
<dbReference type="AlphaFoldDB" id="A0AAV7EXQ1"/>
<keyword evidence="1" id="KW-0677">Repeat</keyword>
<proteinExistence type="predicted"/>
<evidence type="ECO:0000313" key="4">
    <source>
        <dbReference type="EMBL" id="KAG9453259.1"/>
    </source>
</evidence>
<dbReference type="Pfam" id="PF20431">
    <property type="entry name" value="E_motif"/>
    <property type="match status" value="1"/>
</dbReference>
<feature type="repeat" description="PPR" evidence="2">
    <location>
        <begin position="93"/>
        <end position="127"/>
    </location>
</feature>
<dbReference type="GO" id="GO:0008270">
    <property type="term" value="F:zinc ion binding"/>
    <property type="evidence" value="ECO:0007669"/>
    <property type="project" value="InterPro"/>
</dbReference>
<dbReference type="FunFam" id="1.25.40.10:FF:000073">
    <property type="entry name" value="Pentatricopeptide repeat-containing protein chloroplastic"/>
    <property type="match status" value="2"/>
</dbReference>
<dbReference type="NCBIfam" id="TIGR00756">
    <property type="entry name" value="PPR"/>
    <property type="match status" value="8"/>
</dbReference>
<dbReference type="InterPro" id="IPR011990">
    <property type="entry name" value="TPR-like_helical_dom_sf"/>
</dbReference>
<evidence type="ECO:0000313" key="5">
    <source>
        <dbReference type="Proteomes" id="UP000825729"/>
    </source>
</evidence>
<feature type="repeat" description="PPR" evidence="2">
    <location>
        <begin position="394"/>
        <end position="428"/>
    </location>
</feature>
<feature type="repeat" description="PPR" evidence="2">
    <location>
        <begin position="163"/>
        <end position="193"/>
    </location>
</feature>
<dbReference type="Pfam" id="PF14432">
    <property type="entry name" value="DYW_deaminase"/>
    <property type="match status" value="1"/>
</dbReference>
<dbReference type="Pfam" id="PF01535">
    <property type="entry name" value="PPR"/>
    <property type="match status" value="5"/>
</dbReference>
<feature type="domain" description="DYW" evidence="3">
    <location>
        <begin position="914"/>
        <end position="1005"/>
    </location>
</feature>
<dbReference type="GO" id="GO:0005739">
    <property type="term" value="C:mitochondrion"/>
    <property type="evidence" value="ECO:0007669"/>
    <property type="project" value="TreeGrafter"/>
</dbReference>
<dbReference type="FunFam" id="1.25.40.10:FF:000366">
    <property type="entry name" value="Pentatricopeptide (PPR) repeat-containing protein"/>
    <property type="match status" value="1"/>
</dbReference>
<feature type="repeat" description="PPR" evidence="2">
    <location>
        <begin position="495"/>
        <end position="529"/>
    </location>
</feature>
<dbReference type="PROSITE" id="PS51375">
    <property type="entry name" value="PPR"/>
    <property type="match status" value="9"/>
</dbReference>
<dbReference type="Pfam" id="PF12854">
    <property type="entry name" value="PPR_1"/>
    <property type="match status" value="1"/>
</dbReference>
<feature type="repeat" description="PPR" evidence="2">
    <location>
        <begin position="293"/>
        <end position="327"/>
    </location>
</feature>
<sequence length="1074" mass="119726">MLKYAMRPPLRSVAAFSLGNLAQPSTKQIVYHDYHKLLRSCKNIQSLQQLHARVVTAGVHLDDIIFTQLVNSYSSFGNTESARLIFYSVSKPSTILWNSMIRAYTRCGRHEEGLKLYYLMQERGVEPDKFTFTFVIKACTGASDTEKGTLIHQEITRTGLHFDLYIRAALIDMYCKAGRIETAEELFDQLPEADVVTWNTMIGGSAQSVQPCAALEIFRKMISAGVQPNSVSFLNLFPAISRLSALPLCRSVHGYVLRRVFTSAVSNGLIDTYSKCGNVETAHRIFDRFVSKDEVSWGTMISGYAHNGCYMEALNLFDNLRRSNLRLNQVSAVGALLAAAETRDIEKGADIHSCMTQEGMELDTTVITTLMAMYAKCGELNEARELFFGMGERDIVAWSAMIAAFSQTGHSGEAVHFFREMQRVKLKPNRITMVSILPACAELTDLNFGKSIHAFVIKADIGIDVSVGTALVAMYAKCGSFGYAHALFDKLQNKDVVTWNALINSYAQLGDARNALKLFHLSQLAGVSPDSGTMVGVLPACVVLEALELGMCFHGYIIKCGFDSDLHVKNALIDFYAKCGSIICADILFSDNGFDKDEISWNIMIAGTMKNGWAKEALSYFHQMKMENLKPNLVTLVSILPAASYLAAIREGMNLHSYIIRSGYISNTLVGNSLIDMYAKCGRLDLAENIFDQMYNRDRVSWNAMLSGYAIHGYAKDAIKVFSVMKDNSIEPDAVSFVCVLSACRHGGFVEEGIHLFKAMSSEHYLEPNLEHYACIVDLLGRAGRLEEAYSLINKMPITPDAGVWGALLGACRMHYNIKFGEVALDHLVSLEPQNPAHYVVLSNIYAQHRRWADVAKMRLMLNNLGLTKTPGCSWVEIKGIVHAFRAADRSHPQFESICMVWKELREKMEEMSYVPDTSSVLQNVEEEEKESFLHGHSERLAIAFAILNTEAGTTIQIVKNLRVCSDCHAVTKLITTITGRKIIVRDASRFHVFENGNCSCKDYWGIANPIACENRVAGKAFLQLSCMDQDTGWFHLNQQSHGSDTTNFICVKDFKKDTKVFVTHLTDMLKTQS</sequence>
<organism evidence="4 5">
    <name type="scientific">Aristolochia fimbriata</name>
    <name type="common">White veined hardy Dutchman's pipe vine</name>
    <dbReference type="NCBI Taxonomy" id="158543"/>
    <lineage>
        <taxon>Eukaryota</taxon>
        <taxon>Viridiplantae</taxon>
        <taxon>Streptophyta</taxon>
        <taxon>Embryophyta</taxon>
        <taxon>Tracheophyta</taxon>
        <taxon>Spermatophyta</taxon>
        <taxon>Magnoliopsida</taxon>
        <taxon>Magnoliidae</taxon>
        <taxon>Piperales</taxon>
        <taxon>Aristolochiaceae</taxon>
        <taxon>Aristolochia</taxon>
    </lineage>
</organism>
<dbReference type="InterPro" id="IPR046848">
    <property type="entry name" value="E_motif"/>
</dbReference>
<dbReference type="GO" id="GO:0003723">
    <property type="term" value="F:RNA binding"/>
    <property type="evidence" value="ECO:0007669"/>
    <property type="project" value="InterPro"/>
</dbReference>
<evidence type="ECO:0000259" key="3">
    <source>
        <dbReference type="Pfam" id="PF14432"/>
    </source>
</evidence>